<keyword evidence="2" id="KW-1185">Reference proteome</keyword>
<dbReference type="RefSeq" id="WP_270079084.1">
    <property type="nucleotide sequence ID" value="NZ_CP115174.1"/>
</dbReference>
<evidence type="ECO:0000313" key="2">
    <source>
        <dbReference type="Proteomes" id="UP001210865"/>
    </source>
</evidence>
<organism evidence="1 2">
    <name type="scientific">Sphingomonas abietis</name>
    <dbReference type="NCBI Taxonomy" id="3012344"/>
    <lineage>
        <taxon>Bacteria</taxon>
        <taxon>Pseudomonadati</taxon>
        <taxon>Pseudomonadota</taxon>
        <taxon>Alphaproteobacteria</taxon>
        <taxon>Sphingomonadales</taxon>
        <taxon>Sphingomonadaceae</taxon>
        <taxon>Sphingomonas</taxon>
    </lineage>
</organism>
<name>A0ABY7NSE0_9SPHN</name>
<dbReference type="EMBL" id="CP115174">
    <property type="protein sequence ID" value="WBO24462.1"/>
    <property type="molecule type" value="Genomic_DNA"/>
</dbReference>
<accession>A0ABY7NSE0</accession>
<reference evidence="1 2" key="1">
    <citation type="submission" date="2022-12" db="EMBL/GenBank/DDBJ databases">
        <title>Sphingomonas abieness sp. nov., an endophytic bacterium isolated from Abies koreana.</title>
        <authorList>
            <person name="Jiang L."/>
            <person name="Lee J."/>
        </authorList>
    </citation>
    <scope>NUCLEOTIDE SEQUENCE [LARGE SCALE GENOMIC DNA]</scope>
    <source>
        <strain evidence="2">PAMB 00755</strain>
    </source>
</reference>
<proteinExistence type="predicted"/>
<protein>
    <submittedName>
        <fullName evidence="1">Uncharacterized protein</fullName>
    </submittedName>
</protein>
<gene>
    <name evidence="1" type="ORF">PBT88_10340</name>
</gene>
<evidence type="ECO:0000313" key="1">
    <source>
        <dbReference type="EMBL" id="WBO24462.1"/>
    </source>
</evidence>
<dbReference type="Proteomes" id="UP001210865">
    <property type="component" value="Chromosome"/>
</dbReference>
<sequence>MLQRMVWIRPDFGHPSPTALPVNDGLLLVLSTQTGEPGALIRDHGLLSILEHDRVAEASRIPPSWAEKRRHRFTPER</sequence>